<dbReference type="PANTHER" id="PTHR46825:SF11">
    <property type="entry name" value="PENICILLIN-BINDING PROTEIN 4"/>
    <property type="match status" value="1"/>
</dbReference>
<dbReference type="EMBL" id="JACHND010000001">
    <property type="protein sequence ID" value="MBB4700291.1"/>
    <property type="molecule type" value="Genomic_DNA"/>
</dbReference>
<dbReference type="InterPro" id="IPR001466">
    <property type="entry name" value="Beta-lactam-related"/>
</dbReference>
<dbReference type="RefSeq" id="WP_184878354.1">
    <property type="nucleotide sequence ID" value="NZ_BOOV01000030.1"/>
</dbReference>
<gene>
    <name evidence="4" type="ORF">BJ982_001835</name>
</gene>
<proteinExistence type="predicted"/>
<dbReference type="Proteomes" id="UP000542210">
    <property type="component" value="Unassembled WGS sequence"/>
</dbReference>
<keyword evidence="2" id="KW-0472">Membrane</keyword>
<organism evidence="4 5">
    <name type="scientific">Sphaerisporangium siamense</name>
    <dbReference type="NCBI Taxonomy" id="795645"/>
    <lineage>
        <taxon>Bacteria</taxon>
        <taxon>Bacillati</taxon>
        <taxon>Actinomycetota</taxon>
        <taxon>Actinomycetes</taxon>
        <taxon>Streptosporangiales</taxon>
        <taxon>Streptosporangiaceae</taxon>
        <taxon>Sphaerisporangium</taxon>
    </lineage>
</organism>
<keyword evidence="5" id="KW-1185">Reference proteome</keyword>
<evidence type="ECO:0000259" key="3">
    <source>
        <dbReference type="Pfam" id="PF00144"/>
    </source>
</evidence>
<reference evidence="4 5" key="1">
    <citation type="submission" date="2020-08" db="EMBL/GenBank/DDBJ databases">
        <title>Sequencing the genomes of 1000 actinobacteria strains.</title>
        <authorList>
            <person name="Klenk H.-P."/>
        </authorList>
    </citation>
    <scope>NUCLEOTIDE SEQUENCE [LARGE SCALE GENOMIC DNA]</scope>
    <source>
        <strain evidence="4 5">DSM 45784</strain>
    </source>
</reference>
<dbReference type="InterPro" id="IPR023650">
    <property type="entry name" value="Beta-lactam_class-A_AS"/>
</dbReference>
<name>A0A7W7D552_9ACTN</name>
<dbReference type="InterPro" id="IPR050491">
    <property type="entry name" value="AmpC-like"/>
</dbReference>
<feature type="domain" description="Beta-lactamase-related" evidence="3">
    <location>
        <begin position="54"/>
        <end position="376"/>
    </location>
</feature>
<dbReference type="Gene3D" id="3.40.710.10">
    <property type="entry name" value="DD-peptidase/beta-lactamase superfamily"/>
    <property type="match status" value="1"/>
</dbReference>
<dbReference type="Pfam" id="PF00144">
    <property type="entry name" value="Beta-lactamase"/>
    <property type="match status" value="1"/>
</dbReference>
<dbReference type="PROSITE" id="PS00146">
    <property type="entry name" value="BETA_LACTAMASE_A"/>
    <property type="match status" value="1"/>
</dbReference>
<dbReference type="SUPFAM" id="SSF56601">
    <property type="entry name" value="beta-lactamase/transpeptidase-like"/>
    <property type="match status" value="1"/>
</dbReference>
<sequence>MLGAALTGAAVPAATPADAVAAGGAVVTGGADHTATRNAAPARQDDQITAEMREYLSDLAAKQRFTGSALVVRRGRVLVRFAAGESDEERHIPIRPDTVFRIASVTKQFTSMVVLKLRDRGLLGLDDRVCPYLVPAYLEACPKAWRPITIREILTHTSGIPDIQQLPGFYRKLSQPTTTRRLIQRFVHKPLDFKPGTCWEYSNSGYILAGAIIQKVTHRPYGAVLHDEITGPLKLRHTGYSRGNPPDGYAKGYFTVGSPAPPINGSQAFSATGVYSNADDIVRWDRAFGAYRVAPPATVKQAFTPQAPCPSAGCLNLPSTAYAFGWLVDRLEGHRLRYHPGLLQGYAASNMYLPDDDIAVVVLSNVQDTDTNGIARHLATLALETSDCDS</sequence>
<dbReference type="GO" id="GO:0016020">
    <property type="term" value="C:membrane"/>
    <property type="evidence" value="ECO:0007669"/>
    <property type="project" value="UniProtKB-SubCell"/>
</dbReference>
<dbReference type="AlphaFoldDB" id="A0A7W7D552"/>
<evidence type="ECO:0000256" key="1">
    <source>
        <dbReference type="ARBA" id="ARBA00004370"/>
    </source>
</evidence>
<evidence type="ECO:0000313" key="4">
    <source>
        <dbReference type="EMBL" id="MBB4700291.1"/>
    </source>
</evidence>
<accession>A0A7W7D552</accession>
<dbReference type="PANTHER" id="PTHR46825">
    <property type="entry name" value="D-ALANYL-D-ALANINE-CARBOXYPEPTIDASE/ENDOPEPTIDASE AMPH"/>
    <property type="match status" value="1"/>
</dbReference>
<comment type="subcellular location">
    <subcellularLocation>
        <location evidence="1">Membrane</location>
    </subcellularLocation>
</comment>
<comment type="caution">
    <text evidence="4">The sequence shown here is derived from an EMBL/GenBank/DDBJ whole genome shotgun (WGS) entry which is preliminary data.</text>
</comment>
<evidence type="ECO:0000313" key="5">
    <source>
        <dbReference type="Proteomes" id="UP000542210"/>
    </source>
</evidence>
<protein>
    <submittedName>
        <fullName evidence="4">CubicO group peptidase (Beta-lactamase class C family)</fullName>
    </submittedName>
</protein>
<evidence type="ECO:0000256" key="2">
    <source>
        <dbReference type="ARBA" id="ARBA00023136"/>
    </source>
</evidence>
<dbReference type="InterPro" id="IPR012338">
    <property type="entry name" value="Beta-lactam/transpept-like"/>
</dbReference>